<evidence type="ECO:0000256" key="7">
    <source>
        <dbReference type="SAM" id="Phobius"/>
    </source>
</evidence>
<feature type="transmembrane region" description="Helical" evidence="7">
    <location>
        <begin position="221"/>
        <end position="244"/>
    </location>
</feature>
<evidence type="ECO:0000313" key="9">
    <source>
        <dbReference type="EMBL" id="RGE64045.1"/>
    </source>
</evidence>
<feature type="transmembrane region" description="Helical" evidence="7">
    <location>
        <begin position="102"/>
        <end position="119"/>
    </location>
</feature>
<keyword evidence="6 7" id="KW-0472">Membrane</keyword>
<evidence type="ECO:0000256" key="5">
    <source>
        <dbReference type="ARBA" id="ARBA00022989"/>
    </source>
</evidence>
<keyword evidence="4 7" id="KW-0812">Transmembrane</keyword>
<feature type="transmembrane region" description="Helical" evidence="7">
    <location>
        <begin position="43"/>
        <end position="68"/>
    </location>
</feature>
<dbReference type="SUPFAM" id="SSF103473">
    <property type="entry name" value="MFS general substrate transporter"/>
    <property type="match status" value="1"/>
</dbReference>
<evidence type="ECO:0000256" key="1">
    <source>
        <dbReference type="ARBA" id="ARBA00004651"/>
    </source>
</evidence>
<name>A0A3E3IVQ1_9FIRM</name>
<feature type="transmembrane region" description="Helical" evidence="7">
    <location>
        <begin position="349"/>
        <end position="367"/>
    </location>
</feature>
<dbReference type="GO" id="GO:0005886">
    <property type="term" value="C:plasma membrane"/>
    <property type="evidence" value="ECO:0007669"/>
    <property type="project" value="UniProtKB-SubCell"/>
</dbReference>
<comment type="subcellular location">
    <subcellularLocation>
        <location evidence="1">Cell membrane</location>
        <topology evidence="1">Multi-pass membrane protein</topology>
    </subcellularLocation>
</comment>
<dbReference type="AlphaFoldDB" id="A0A3E3IVQ1"/>
<evidence type="ECO:0000256" key="2">
    <source>
        <dbReference type="ARBA" id="ARBA00022448"/>
    </source>
</evidence>
<dbReference type="RefSeq" id="WP_025489892.1">
    <property type="nucleotide sequence ID" value="NZ_CALBAU010000332.1"/>
</dbReference>
<evidence type="ECO:0000259" key="8">
    <source>
        <dbReference type="PROSITE" id="PS50850"/>
    </source>
</evidence>
<keyword evidence="3" id="KW-1003">Cell membrane</keyword>
<feature type="domain" description="Major facilitator superfamily (MFS) profile" evidence="8">
    <location>
        <begin position="10"/>
        <end position="412"/>
    </location>
</feature>
<protein>
    <submittedName>
        <fullName evidence="10">MFS transporter</fullName>
    </submittedName>
</protein>
<feature type="transmembrane region" description="Helical" evidence="7">
    <location>
        <begin position="291"/>
        <end position="308"/>
    </location>
</feature>
<dbReference type="InterPro" id="IPR020846">
    <property type="entry name" value="MFS_dom"/>
</dbReference>
<dbReference type="CDD" id="cd06173">
    <property type="entry name" value="MFS_MefA_like"/>
    <property type="match status" value="1"/>
</dbReference>
<feature type="transmembrane region" description="Helical" evidence="7">
    <location>
        <begin position="387"/>
        <end position="406"/>
    </location>
</feature>
<evidence type="ECO:0000256" key="4">
    <source>
        <dbReference type="ARBA" id="ARBA00022692"/>
    </source>
</evidence>
<feature type="transmembrane region" description="Helical" evidence="7">
    <location>
        <begin position="12"/>
        <end position="37"/>
    </location>
</feature>
<evidence type="ECO:0000313" key="10">
    <source>
        <dbReference type="EMBL" id="RGE71180.1"/>
    </source>
</evidence>
<keyword evidence="11" id="KW-1185">Reference proteome</keyword>
<sequence>MHNPNKNFYNFLLLWSGEFISAVGSGLTSFGLGVYVFEQTGQASAMALVTLLAFLPGLLLSVPAGVLADRYDRRLLMLLGDGLSAVGLIFILICVLRGGAQVWQICVGVTISSLFSALMDPAYKATVTDLLTPEQYTKASGLIGIAGSAKYLVSPILAGFLLTLSDIRLLLIIDICTFFLTVFTTLAVRGMLLAGGAAAASSKKNREKAFFRELKTGWRAVSQRSGVLLLVLLSSVITFFLGYLQTLFTPMVLAFSDSATLGTAETICALGMLVSSIVIGMVSLKKGYVKILSLSLAGAGFFMAVFGLKESIPLMCASGFFFFAMLPFANTALDYLLRTNIDNTCQGRAWGLIGVLSQVGYVAAYALAGVLADATARIMGVSVGRGAAQLITASGILLAATAFLLYHIKAIRSLEKITEKEACHAE</sequence>
<evidence type="ECO:0000313" key="12">
    <source>
        <dbReference type="Proteomes" id="UP000261166"/>
    </source>
</evidence>
<dbReference type="OrthoDB" id="9763297at2"/>
<feature type="transmembrane region" description="Helical" evidence="7">
    <location>
        <begin position="75"/>
        <end position="96"/>
    </location>
</feature>
<evidence type="ECO:0000256" key="6">
    <source>
        <dbReference type="ARBA" id="ARBA00023136"/>
    </source>
</evidence>
<dbReference type="Pfam" id="PF07690">
    <property type="entry name" value="MFS_1"/>
    <property type="match status" value="1"/>
</dbReference>
<organism evidence="10 12">
    <name type="scientific">Eisenbergiella massiliensis</name>
    <dbReference type="NCBI Taxonomy" id="1720294"/>
    <lineage>
        <taxon>Bacteria</taxon>
        <taxon>Bacillati</taxon>
        <taxon>Bacillota</taxon>
        <taxon>Clostridia</taxon>
        <taxon>Lachnospirales</taxon>
        <taxon>Lachnospiraceae</taxon>
        <taxon>Eisenbergiella</taxon>
    </lineage>
</organism>
<dbReference type="EMBL" id="QVLV01000002">
    <property type="protein sequence ID" value="RGE64045.1"/>
    <property type="molecule type" value="Genomic_DNA"/>
</dbReference>
<dbReference type="EMBL" id="QVLU01000011">
    <property type="protein sequence ID" value="RGE71180.1"/>
    <property type="molecule type" value="Genomic_DNA"/>
</dbReference>
<dbReference type="InterPro" id="IPR011701">
    <property type="entry name" value="MFS"/>
</dbReference>
<evidence type="ECO:0000256" key="3">
    <source>
        <dbReference type="ARBA" id="ARBA00022475"/>
    </source>
</evidence>
<dbReference type="GO" id="GO:0022857">
    <property type="term" value="F:transmembrane transporter activity"/>
    <property type="evidence" value="ECO:0007669"/>
    <property type="project" value="InterPro"/>
</dbReference>
<reference evidence="10 12" key="1">
    <citation type="submission" date="2018-08" db="EMBL/GenBank/DDBJ databases">
        <title>A genome reference for cultivated species of the human gut microbiota.</title>
        <authorList>
            <person name="Zou Y."/>
            <person name="Xue W."/>
            <person name="Luo G."/>
        </authorList>
    </citation>
    <scope>NUCLEOTIDE SEQUENCE [LARGE SCALE GENOMIC DNA]</scope>
    <source>
        <strain evidence="10 12">AF26-4BH</strain>
        <strain evidence="9">TF05-5AC</strain>
    </source>
</reference>
<feature type="transmembrane region" description="Helical" evidence="7">
    <location>
        <begin position="169"/>
        <end position="200"/>
    </location>
</feature>
<dbReference type="PROSITE" id="PS50850">
    <property type="entry name" value="MFS"/>
    <property type="match status" value="1"/>
</dbReference>
<dbReference type="Gene3D" id="1.20.1250.20">
    <property type="entry name" value="MFS general substrate transporter like domains"/>
    <property type="match status" value="1"/>
</dbReference>
<keyword evidence="5 7" id="KW-1133">Transmembrane helix</keyword>
<dbReference type="PANTHER" id="PTHR43266">
    <property type="entry name" value="MACROLIDE-EFFLUX PROTEIN"/>
    <property type="match status" value="1"/>
</dbReference>
<feature type="transmembrane region" description="Helical" evidence="7">
    <location>
        <begin position="140"/>
        <end position="163"/>
    </location>
</feature>
<dbReference type="Proteomes" id="UP000260812">
    <property type="component" value="Unassembled WGS sequence"/>
</dbReference>
<accession>A0A3E3IVQ1</accession>
<gene>
    <name evidence="10" type="ORF">DWY69_13350</name>
    <name evidence="9" type="ORF">DXC51_02920</name>
</gene>
<dbReference type="GeneID" id="97985863"/>
<dbReference type="InterPro" id="IPR036259">
    <property type="entry name" value="MFS_trans_sf"/>
</dbReference>
<feature type="transmembrane region" description="Helical" evidence="7">
    <location>
        <begin position="264"/>
        <end position="284"/>
    </location>
</feature>
<proteinExistence type="predicted"/>
<keyword evidence="2" id="KW-0813">Transport</keyword>
<dbReference type="PANTHER" id="PTHR43266:SF2">
    <property type="entry name" value="MAJOR FACILITATOR SUPERFAMILY (MFS) PROFILE DOMAIN-CONTAINING PROTEIN"/>
    <property type="match status" value="1"/>
</dbReference>
<evidence type="ECO:0000313" key="11">
    <source>
        <dbReference type="Proteomes" id="UP000260812"/>
    </source>
</evidence>
<comment type="caution">
    <text evidence="10">The sequence shown here is derived from an EMBL/GenBank/DDBJ whole genome shotgun (WGS) entry which is preliminary data.</text>
</comment>
<dbReference type="Proteomes" id="UP000261166">
    <property type="component" value="Unassembled WGS sequence"/>
</dbReference>
<feature type="transmembrane region" description="Helical" evidence="7">
    <location>
        <begin position="320"/>
        <end position="337"/>
    </location>
</feature>